<dbReference type="PANTHER" id="PTHR46718:SF1">
    <property type="entry name" value="ASPARTATE-SEMIALDEHYDE DEHYDROGENASE"/>
    <property type="match status" value="1"/>
</dbReference>
<dbReference type="GO" id="GO:0051287">
    <property type="term" value="F:NAD binding"/>
    <property type="evidence" value="ECO:0007669"/>
    <property type="project" value="InterPro"/>
</dbReference>
<evidence type="ECO:0000313" key="2">
    <source>
        <dbReference type="EMBL" id="GAI55480.1"/>
    </source>
</evidence>
<comment type="caution">
    <text evidence="2">The sequence shown here is derived from an EMBL/GenBank/DDBJ whole genome shotgun (WGS) entry which is preliminary data.</text>
</comment>
<dbReference type="AlphaFoldDB" id="X1QXA4"/>
<dbReference type="Pfam" id="PF01118">
    <property type="entry name" value="Semialdhyde_dh"/>
    <property type="match status" value="1"/>
</dbReference>
<dbReference type="InterPro" id="IPR036291">
    <property type="entry name" value="NAD(P)-bd_dom_sf"/>
</dbReference>
<feature type="domain" description="Semialdehyde dehydrogenase NAD-binding" evidence="1">
    <location>
        <begin position="4"/>
        <end position="45"/>
    </location>
</feature>
<evidence type="ECO:0000259" key="1">
    <source>
        <dbReference type="Pfam" id="PF01118"/>
    </source>
</evidence>
<dbReference type="GO" id="GO:0009086">
    <property type="term" value="P:methionine biosynthetic process"/>
    <property type="evidence" value="ECO:0007669"/>
    <property type="project" value="TreeGrafter"/>
</dbReference>
<organism evidence="2">
    <name type="scientific">marine sediment metagenome</name>
    <dbReference type="NCBI Taxonomy" id="412755"/>
    <lineage>
        <taxon>unclassified sequences</taxon>
        <taxon>metagenomes</taxon>
        <taxon>ecological metagenomes</taxon>
    </lineage>
</organism>
<dbReference type="Gene3D" id="3.40.50.720">
    <property type="entry name" value="NAD(P)-binding Rossmann-like Domain"/>
    <property type="match status" value="1"/>
</dbReference>
<dbReference type="InterPro" id="IPR051823">
    <property type="entry name" value="ASADH-related"/>
</dbReference>
<gene>
    <name evidence="2" type="ORF">S06H3_58526</name>
</gene>
<reference evidence="2" key="1">
    <citation type="journal article" date="2014" name="Front. Microbiol.">
        <title>High frequency of phylogenetically diverse reductive dehalogenase-homologous genes in deep subseafloor sedimentary metagenomes.</title>
        <authorList>
            <person name="Kawai M."/>
            <person name="Futagami T."/>
            <person name="Toyoda A."/>
            <person name="Takaki Y."/>
            <person name="Nishi S."/>
            <person name="Hori S."/>
            <person name="Arai W."/>
            <person name="Tsubouchi T."/>
            <person name="Morono Y."/>
            <person name="Uchiyama I."/>
            <person name="Ito T."/>
            <person name="Fujiyama A."/>
            <person name="Inagaki F."/>
            <person name="Takami H."/>
        </authorList>
    </citation>
    <scope>NUCLEOTIDE SEQUENCE</scope>
    <source>
        <strain evidence="2">Expedition CK06-06</strain>
    </source>
</reference>
<proteinExistence type="predicted"/>
<dbReference type="GO" id="GO:0004073">
    <property type="term" value="F:aspartate-semialdehyde dehydrogenase activity"/>
    <property type="evidence" value="ECO:0007669"/>
    <property type="project" value="TreeGrafter"/>
</dbReference>
<dbReference type="InterPro" id="IPR000534">
    <property type="entry name" value="Semialdehyde_DH_NAD-bd"/>
</dbReference>
<dbReference type="EMBL" id="BARV01037900">
    <property type="protein sequence ID" value="GAI55480.1"/>
    <property type="molecule type" value="Genomic_DNA"/>
</dbReference>
<name>X1QXA4_9ZZZZ</name>
<protein>
    <recommendedName>
        <fullName evidence="1">Semialdehyde dehydrogenase NAD-binding domain-containing protein</fullName>
    </recommendedName>
</protein>
<sequence>MCYAIVGATGIVGQQFLVALKNHPWIEIAALAASERSAGRSYKEA</sequence>
<feature type="non-terminal residue" evidence="2">
    <location>
        <position position="45"/>
    </location>
</feature>
<dbReference type="GO" id="GO:0009088">
    <property type="term" value="P:threonine biosynthetic process"/>
    <property type="evidence" value="ECO:0007669"/>
    <property type="project" value="TreeGrafter"/>
</dbReference>
<dbReference type="PANTHER" id="PTHR46718">
    <property type="entry name" value="ASPARTATE-SEMIALDEHYDE DEHYDROGENASE"/>
    <property type="match status" value="1"/>
</dbReference>
<dbReference type="SUPFAM" id="SSF51735">
    <property type="entry name" value="NAD(P)-binding Rossmann-fold domains"/>
    <property type="match status" value="1"/>
</dbReference>
<accession>X1QXA4</accession>